<dbReference type="CDD" id="cd19756">
    <property type="entry name" value="Bbox2"/>
    <property type="match status" value="1"/>
</dbReference>
<dbReference type="PROSITE" id="PS50119">
    <property type="entry name" value="ZF_BBOX"/>
    <property type="match status" value="1"/>
</dbReference>
<protein>
    <submittedName>
        <fullName evidence="1">Uncharacterized protein</fullName>
    </submittedName>
</protein>
<dbReference type="HOGENOM" id="CLU_008645_6_0_1"/>
<dbReference type="InterPro" id="IPR000315">
    <property type="entry name" value="Znf_B-box"/>
</dbReference>
<dbReference type="Gene3D" id="3.30.160.60">
    <property type="entry name" value="Classic Zinc Finger"/>
    <property type="match status" value="1"/>
</dbReference>
<gene>
    <name evidence="1" type="ORF">CGI_10003951</name>
</gene>
<name>K1QID7_MAGGI</name>
<dbReference type="PANTHER" id="PTHR25462">
    <property type="entry name" value="BONUS, ISOFORM C-RELATED"/>
    <property type="match status" value="1"/>
</dbReference>
<dbReference type="InterPro" id="IPR047153">
    <property type="entry name" value="TRIM45/56/19-like"/>
</dbReference>
<dbReference type="AlphaFoldDB" id="K1QID7"/>
<sequence>MLQGHKIVGLLDNLDLTNDIEVDEPCLVHKGKYLEVFCQDHDQLCCSICFATKHRTCEKVEAIEEVASDLDEFSNQITPTCFKDFLKRLDHIRERYGKIAAHLQDKKQAIFSSTDTKVEEIKSLIDKAHNQWMKQFEQKHSDAIANIVIASDEVKRLAITVQEAKTILQRVIENGSTKQIFITRHKVRHQILDHVNRLCNLNIWDFVHNHNQPDTDFLRQVSENQKFQDVKALVIASTTIETVSEFAAELQRNNILLRREIMAKKDWMKVRFEKLSEVQLPSRVGYGLFVGDTKVLLSIEYPPSLEIYDVTNSIARCVRSYPCSSIPFGLCHSGESTNKVYVSFNTHVEHYLIDISKSISFKKIETIHLTSPMKAISRGAAVLFSRSDSTRMICSPDFSVKHNLKSYADGCRPLISASFHCDKFALIEGKKVVVVDQNNEEIYKRELPAVSPRGVAFDLEDNIFVCVKINKLRQINNWGVGDRYIELPGIEQSYNVVLHPAGEKILVLDYSKKFCVYKVV</sequence>
<proteinExistence type="predicted"/>
<accession>K1QID7</accession>
<reference evidence="1" key="1">
    <citation type="journal article" date="2012" name="Nature">
        <title>The oyster genome reveals stress adaptation and complexity of shell formation.</title>
        <authorList>
            <person name="Zhang G."/>
            <person name="Fang X."/>
            <person name="Guo X."/>
            <person name="Li L."/>
            <person name="Luo R."/>
            <person name="Xu F."/>
            <person name="Yang P."/>
            <person name="Zhang L."/>
            <person name="Wang X."/>
            <person name="Qi H."/>
            <person name="Xiong Z."/>
            <person name="Que H."/>
            <person name="Xie Y."/>
            <person name="Holland P.W."/>
            <person name="Paps J."/>
            <person name="Zhu Y."/>
            <person name="Wu F."/>
            <person name="Chen Y."/>
            <person name="Wang J."/>
            <person name="Peng C."/>
            <person name="Meng J."/>
            <person name="Yang L."/>
            <person name="Liu J."/>
            <person name="Wen B."/>
            <person name="Zhang N."/>
            <person name="Huang Z."/>
            <person name="Zhu Q."/>
            <person name="Feng Y."/>
            <person name="Mount A."/>
            <person name="Hedgecock D."/>
            <person name="Xu Z."/>
            <person name="Liu Y."/>
            <person name="Domazet-Loso T."/>
            <person name="Du Y."/>
            <person name="Sun X."/>
            <person name="Zhang S."/>
            <person name="Liu B."/>
            <person name="Cheng P."/>
            <person name="Jiang X."/>
            <person name="Li J."/>
            <person name="Fan D."/>
            <person name="Wang W."/>
            <person name="Fu W."/>
            <person name="Wang T."/>
            <person name="Wang B."/>
            <person name="Zhang J."/>
            <person name="Peng Z."/>
            <person name="Li Y."/>
            <person name="Li N."/>
            <person name="Wang J."/>
            <person name="Chen M."/>
            <person name="He Y."/>
            <person name="Tan F."/>
            <person name="Song X."/>
            <person name="Zheng Q."/>
            <person name="Huang R."/>
            <person name="Yang H."/>
            <person name="Du X."/>
            <person name="Chen L."/>
            <person name="Yang M."/>
            <person name="Gaffney P.M."/>
            <person name="Wang S."/>
            <person name="Luo L."/>
            <person name="She Z."/>
            <person name="Ming Y."/>
            <person name="Huang W."/>
            <person name="Zhang S."/>
            <person name="Huang B."/>
            <person name="Zhang Y."/>
            <person name="Qu T."/>
            <person name="Ni P."/>
            <person name="Miao G."/>
            <person name="Wang J."/>
            <person name="Wang Q."/>
            <person name="Steinberg C.E."/>
            <person name="Wang H."/>
            <person name="Li N."/>
            <person name="Qian L."/>
            <person name="Zhang G."/>
            <person name="Li Y."/>
            <person name="Yang H."/>
            <person name="Liu X."/>
            <person name="Wang J."/>
            <person name="Yin Y."/>
            <person name="Wang J."/>
        </authorList>
    </citation>
    <scope>NUCLEOTIDE SEQUENCE [LARGE SCALE GENOMIC DNA]</scope>
    <source>
        <strain evidence="1">05x7-T-G4-1.051#20</strain>
    </source>
</reference>
<dbReference type="SUPFAM" id="SSF57845">
    <property type="entry name" value="B-box zinc-binding domain"/>
    <property type="match status" value="1"/>
</dbReference>
<dbReference type="GO" id="GO:0008270">
    <property type="term" value="F:zinc ion binding"/>
    <property type="evidence" value="ECO:0007669"/>
    <property type="project" value="InterPro"/>
</dbReference>
<organism evidence="1">
    <name type="scientific">Magallana gigas</name>
    <name type="common">Pacific oyster</name>
    <name type="synonym">Crassostrea gigas</name>
    <dbReference type="NCBI Taxonomy" id="29159"/>
    <lineage>
        <taxon>Eukaryota</taxon>
        <taxon>Metazoa</taxon>
        <taxon>Spiralia</taxon>
        <taxon>Lophotrochozoa</taxon>
        <taxon>Mollusca</taxon>
        <taxon>Bivalvia</taxon>
        <taxon>Autobranchia</taxon>
        <taxon>Pteriomorphia</taxon>
        <taxon>Ostreida</taxon>
        <taxon>Ostreoidea</taxon>
        <taxon>Ostreidae</taxon>
        <taxon>Magallana</taxon>
    </lineage>
</organism>
<dbReference type="InParanoid" id="K1QID7"/>
<dbReference type="PANTHER" id="PTHR25462:SF296">
    <property type="entry name" value="MEIOTIC P26, ISOFORM F"/>
    <property type="match status" value="1"/>
</dbReference>
<dbReference type="EMBL" id="JH816420">
    <property type="protein sequence ID" value="EKC21416.1"/>
    <property type="molecule type" value="Genomic_DNA"/>
</dbReference>
<evidence type="ECO:0000313" key="1">
    <source>
        <dbReference type="EMBL" id="EKC21416.1"/>
    </source>
</evidence>